<name>A0A1P9WYR7_9BACT</name>
<reference evidence="1 2" key="1">
    <citation type="submission" date="2016-01" db="EMBL/GenBank/DDBJ databases">
        <authorList>
            <person name="Oliw E.H."/>
        </authorList>
    </citation>
    <scope>NUCLEOTIDE SEQUENCE [LARGE SCALE GENOMIC DNA]</scope>
    <source>
        <strain evidence="1 2">DY10</strain>
    </source>
</reference>
<evidence type="ECO:0000313" key="1">
    <source>
        <dbReference type="EMBL" id="AQG80504.1"/>
    </source>
</evidence>
<evidence type="ECO:0008006" key="3">
    <source>
        <dbReference type="Google" id="ProtNLM"/>
    </source>
</evidence>
<evidence type="ECO:0000313" key="2">
    <source>
        <dbReference type="Proteomes" id="UP000187941"/>
    </source>
</evidence>
<proteinExistence type="predicted"/>
<sequence>MSLNELSFVLAKLKINREKISGQLSEFYLTNPEAVSLKHFKRAAEIAYQVSFHHSNDCLHTGIAEEFCDELITFNRSDFQIIQHHTRLKITIL</sequence>
<dbReference type="KEGG" id="smon:AWR27_14945"/>
<organism evidence="1 2">
    <name type="scientific">Spirosoma montaniterrae</name>
    <dbReference type="NCBI Taxonomy" id="1178516"/>
    <lineage>
        <taxon>Bacteria</taxon>
        <taxon>Pseudomonadati</taxon>
        <taxon>Bacteroidota</taxon>
        <taxon>Cytophagia</taxon>
        <taxon>Cytophagales</taxon>
        <taxon>Cytophagaceae</taxon>
        <taxon>Spirosoma</taxon>
    </lineage>
</organism>
<keyword evidence="2" id="KW-1185">Reference proteome</keyword>
<protein>
    <recommendedName>
        <fullName evidence="3">PIN domain-containing protein</fullName>
    </recommendedName>
</protein>
<dbReference type="EMBL" id="CP014263">
    <property type="protein sequence ID" value="AQG80504.1"/>
    <property type="molecule type" value="Genomic_DNA"/>
</dbReference>
<dbReference type="InterPro" id="IPR029060">
    <property type="entry name" value="PIN-like_dom_sf"/>
</dbReference>
<gene>
    <name evidence="1" type="ORF">AWR27_14945</name>
</gene>
<dbReference type="SUPFAM" id="SSF88723">
    <property type="entry name" value="PIN domain-like"/>
    <property type="match status" value="1"/>
</dbReference>
<accession>A0A1P9WYR7</accession>
<dbReference type="AlphaFoldDB" id="A0A1P9WYR7"/>
<dbReference type="Proteomes" id="UP000187941">
    <property type="component" value="Chromosome"/>
</dbReference>